<dbReference type="EMBL" id="CP039396">
    <property type="protein sequence ID" value="QCD42039.1"/>
    <property type="molecule type" value="Genomic_DNA"/>
</dbReference>
<dbReference type="GO" id="GO:0015288">
    <property type="term" value="F:porin activity"/>
    <property type="evidence" value="ECO:0007669"/>
    <property type="project" value="InterPro"/>
</dbReference>
<evidence type="ECO:0008006" key="7">
    <source>
        <dbReference type="Google" id="ProtNLM"/>
    </source>
</evidence>
<evidence type="ECO:0000256" key="4">
    <source>
        <dbReference type="SAM" id="SignalP"/>
    </source>
</evidence>
<protein>
    <recommendedName>
        <fullName evidence="7">Porin</fullName>
    </recommendedName>
</protein>
<dbReference type="InterPro" id="IPR003684">
    <property type="entry name" value="Porin_alphabac"/>
</dbReference>
<evidence type="ECO:0000256" key="1">
    <source>
        <dbReference type="ARBA" id="ARBA00009521"/>
    </source>
</evidence>
<gene>
    <name evidence="5" type="ORF">E7747_06975</name>
</gene>
<evidence type="ECO:0000313" key="5">
    <source>
        <dbReference type="EMBL" id="QCD42039.1"/>
    </source>
</evidence>
<dbReference type="KEGG" id="ddb:E7747_06975"/>
<evidence type="ECO:0000313" key="6">
    <source>
        <dbReference type="Proteomes" id="UP000297149"/>
    </source>
</evidence>
<reference evidence="6" key="1">
    <citation type="submission" date="2019-02" db="EMBL/GenBank/DDBJ databases">
        <title>Isolation and identification of novel species under the genus Muribaculum.</title>
        <authorList>
            <person name="Miyake S."/>
            <person name="Ding Y."/>
            <person name="Low A."/>
            <person name="Soh M."/>
            <person name="Seedorf H."/>
        </authorList>
    </citation>
    <scope>NUCLEOTIDE SEQUENCE [LARGE SCALE GENOMIC DNA]</scope>
    <source>
        <strain evidence="6">H5</strain>
    </source>
</reference>
<dbReference type="SUPFAM" id="SSF56935">
    <property type="entry name" value="Porins"/>
    <property type="match status" value="1"/>
</dbReference>
<keyword evidence="4" id="KW-0732">Signal</keyword>
<keyword evidence="2" id="KW-0813">Transport</keyword>
<organism evidence="5 6">
    <name type="scientific">Duncaniella dubosii</name>
    <dbReference type="NCBI Taxonomy" id="2518971"/>
    <lineage>
        <taxon>Bacteria</taxon>
        <taxon>Pseudomonadati</taxon>
        <taxon>Bacteroidota</taxon>
        <taxon>Bacteroidia</taxon>
        <taxon>Bacteroidales</taxon>
        <taxon>Muribaculaceae</taxon>
        <taxon>Duncaniella</taxon>
    </lineage>
</organism>
<comment type="similarity">
    <text evidence="1">Belongs to the alphaproteobacteria porin family.</text>
</comment>
<dbReference type="GO" id="GO:0016020">
    <property type="term" value="C:membrane"/>
    <property type="evidence" value="ECO:0007669"/>
    <property type="project" value="InterPro"/>
</dbReference>
<dbReference type="AlphaFoldDB" id="A0A4P7W285"/>
<sequence length="435" mass="47941">MNTFTRFIVFCPALAIVPSVFGQTHSLTPEYQEVTIVNPQSGVSSDTTVINVYNIFLENAPKSFKVPGAPRFAIEGKDRKFYLGIGGTAKATLSYDWGNPIDNAYDFTTSAIPMTQRPGDGGLVQATAATSGLFVNFVAMPGDKNQLGVYFNFNLTGNGNDYGFNLCYAYIKYRGFTVGYDYSLFSDMAAAPPSIDNEGPCGFTAIPNGVIDYRYNINSKWSVAIGAEMPMVSATTGENTYVVNQRVPDIPAYVQYSWGGGESWLRFSGIMRNMLYRDELSGKNRDQLGWGVKMSGSASVSPFITAYYQAAYGKGITSYFQDLYEGGLDMVPSGDGSLKAVKAWGGYLGLQYNISPKVYATTTYSHVRNYARDYSGGSTAWSGQYKYAQYALANIMWNITPQISTGLEYIYGRRVDMDGMSRHDNRIQTMLQVTF</sequence>
<name>A0A4P7W285_9BACT</name>
<dbReference type="Pfam" id="PF02530">
    <property type="entry name" value="Porin_2"/>
    <property type="match status" value="1"/>
</dbReference>
<evidence type="ECO:0000256" key="2">
    <source>
        <dbReference type="ARBA" id="ARBA00022448"/>
    </source>
</evidence>
<evidence type="ECO:0000256" key="3">
    <source>
        <dbReference type="ARBA" id="ARBA00023136"/>
    </source>
</evidence>
<keyword evidence="3" id="KW-0472">Membrane</keyword>
<feature type="signal peptide" evidence="4">
    <location>
        <begin position="1"/>
        <end position="22"/>
    </location>
</feature>
<keyword evidence="6" id="KW-1185">Reference proteome</keyword>
<dbReference type="RefSeq" id="WP_136414972.1">
    <property type="nucleotide sequence ID" value="NZ_CP039396.1"/>
</dbReference>
<dbReference type="Proteomes" id="UP000297149">
    <property type="component" value="Chromosome"/>
</dbReference>
<feature type="chain" id="PRO_5020940328" description="Porin" evidence="4">
    <location>
        <begin position="23"/>
        <end position="435"/>
    </location>
</feature>
<accession>A0A4P7W285</accession>
<proteinExistence type="inferred from homology"/>